<dbReference type="PROSITE" id="PS01124">
    <property type="entry name" value="HTH_ARAC_FAMILY_2"/>
    <property type="match status" value="1"/>
</dbReference>
<keyword evidence="6" id="KW-1185">Reference proteome</keyword>
<accession>A0A7W5GDX4</accession>
<proteinExistence type="predicted"/>
<dbReference type="GO" id="GO:0003700">
    <property type="term" value="F:DNA-binding transcription factor activity"/>
    <property type="evidence" value="ECO:0007669"/>
    <property type="project" value="InterPro"/>
</dbReference>
<name>A0A7W5GDX4_9BACL</name>
<comment type="caution">
    <text evidence="5">The sequence shown here is derived from an EMBL/GenBank/DDBJ whole genome shotgun (WGS) entry which is preliminary data.</text>
</comment>
<dbReference type="Pfam" id="PF17853">
    <property type="entry name" value="GGDEF_2"/>
    <property type="match status" value="1"/>
</dbReference>
<dbReference type="Gene3D" id="1.10.10.60">
    <property type="entry name" value="Homeodomain-like"/>
    <property type="match status" value="2"/>
</dbReference>
<keyword evidence="3" id="KW-0804">Transcription</keyword>
<dbReference type="EMBL" id="JACHXW010000026">
    <property type="protein sequence ID" value="MBB3155547.1"/>
    <property type="molecule type" value="Genomic_DNA"/>
</dbReference>
<dbReference type="PROSITE" id="PS00041">
    <property type="entry name" value="HTH_ARAC_FAMILY_1"/>
    <property type="match status" value="1"/>
</dbReference>
<dbReference type="Pfam" id="PF12833">
    <property type="entry name" value="HTH_18"/>
    <property type="match status" value="1"/>
</dbReference>
<evidence type="ECO:0000313" key="6">
    <source>
        <dbReference type="Proteomes" id="UP000518605"/>
    </source>
</evidence>
<dbReference type="AlphaFoldDB" id="A0A7W5GDX4"/>
<reference evidence="5 6" key="1">
    <citation type="submission" date="2020-08" db="EMBL/GenBank/DDBJ databases">
        <title>Genomic Encyclopedia of Type Strains, Phase III (KMG-III): the genomes of soil and plant-associated and newly described type strains.</title>
        <authorList>
            <person name="Whitman W."/>
        </authorList>
    </citation>
    <scope>NUCLEOTIDE SEQUENCE [LARGE SCALE GENOMIC DNA]</scope>
    <source>
        <strain evidence="5 6">CECT 8234</strain>
    </source>
</reference>
<sequence length="426" mass="48283">MSAVSIIMPTAEVAEDIRRELTEKHDLSELQRMWSIRLPQLREDFLRGWVTNRYADWELRRNSAELRMELPEHATYAVAVCVIDPLSEDETRFAAADLPLLQFSLESISNEALPPEEATVFNDANGSLVLLFVNREEESVSDLTNRVNVRLTRLLNIVKECLKLTASAGLGSAGDFASVPRSYQQACQALQERAVYGNGIAIPHLETSRNGGAILLDTDFERQLEIAVHTGEREKADALIDGYAEKAYASADSSELIYEHLLYLSGVFTRMIQTQGWSVQRVLKNDYRHFLALDTLVSKDQIVQWAKRVNLNIAAYMANEKKRSSHKLVKLIVETVDRNLESDLTLHTLAERMYVNSSYLSRLFKRETGEAYTSYVLARRMEKAKQLLLADAKVYDASAAVGYQDISYFAKVFRKFWGVAPSELKK</sequence>
<dbReference type="PANTHER" id="PTHR43280:SF2">
    <property type="entry name" value="HTH-TYPE TRANSCRIPTIONAL REGULATOR EXSA"/>
    <property type="match status" value="1"/>
</dbReference>
<evidence type="ECO:0000256" key="3">
    <source>
        <dbReference type="ARBA" id="ARBA00023163"/>
    </source>
</evidence>
<gene>
    <name evidence="5" type="ORF">FHS16_005655</name>
</gene>
<protein>
    <submittedName>
        <fullName evidence="5">Two-component system response regulator YesN</fullName>
    </submittedName>
</protein>
<dbReference type="RefSeq" id="WP_183570339.1">
    <property type="nucleotide sequence ID" value="NZ_CBCSLB010000026.1"/>
</dbReference>
<dbReference type="SUPFAM" id="SSF46689">
    <property type="entry name" value="Homeodomain-like"/>
    <property type="match status" value="2"/>
</dbReference>
<dbReference type="SMART" id="SM00342">
    <property type="entry name" value="HTH_ARAC"/>
    <property type="match status" value="1"/>
</dbReference>
<feature type="domain" description="HTH araC/xylS-type" evidence="4">
    <location>
        <begin position="330"/>
        <end position="426"/>
    </location>
</feature>
<dbReference type="InterPro" id="IPR041522">
    <property type="entry name" value="CdaR_GGDEF"/>
</dbReference>
<evidence type="ECO:0000313" key="5">
    <source>
        <dbReference type="EMBL" id="MBB3155547.1"/>
    </source>
</evidence>
<dbReference type="InterPro" id="IPR018060">
    <property type="entry name" value="HTH_AraC"/>
</dbReference>
<dbReference type="Proteomes" id="UP000518605">
    <property type="component" value="Unassembled WGS sequence"/>
</dbReference>
<evidence type="ECO:0000256" key="2">
    <source>
        <dbReference type="ARBA" id="ARBA00023125"/>
    </source>
</evidence>
<keyword evidence="2" id="KW-0238">DNA-binding</keyword>
<organism evidence="5 6">
    <name type="scientific">Paenibacillus endophyticus</name>
    <dbReference type="NCBI Taxonomy" id="1294268"/>
    <lineage>
        <taxon>Bacteria</taxon>
        <taxon>Bacillati</taxon>
        <taxon>Bacillota</taxon>
        <taxon>Bacilli</taxon>
        <taxon>Bacillales</taxon>
        <taxon>Paenibacillaceae</taxon>
        <taxon>Paenibacillus</taxon>
    </lineage>
</organism>
<evidence type="ECO:0000256" key="1">
    <source>
        <dbReference type="ARBA" id="ARBA00023015"/>
    </source>
</evidence>
<dbReference type="InterPro" id="IPR018062">
    <property type="entry name" value="HTH_AraC-typ_CS"/>
</dbReference>
<keyword evidence="1" id="KW-0805">Transcription regulation</keyword>
<dbReference type="PANTHER" id="PTHR43280">
    <property type="entry name" value="ARAC-FAMILY TRANSCRIPTIONAL REGULATOR"/>
    <property type="match status" value="1"/>
</dbReference>
<evidence type="ECO:0000259" key="4">
    <source>
        <dbReference type="PROSITE" id="PS01124"/>
    </source>
</evidence>
<dbReference type="GO" id="GO:0043565">
    <property type="term" value="F:sequence-specific DNA binding"/>
    <property type="evidence" value="ECO:0007669"/>
    <property type="project" value="InterPro"/>
</dbReference>
<dbReference type="InterPro" id="IPR009057">
    <property type="entry name" value="Homeodomain-like_sf"/>
</dbReference>